<dbReference type="Gene3D" id="2.60.40.640">
    <property type="match status" value="2"/>
</dbReference>
<dbReference type="InterPro" id="IPR050357">
    <property type="entry name" value="Arrestin_domain-protein"/>
</dbReference>
<sequence>MSVTSIELQLESENLVYFSGQRVKGALVLQIGLPVIIAGVEVRFRGAARAKWRETVQNGTHRTDIEHEKEEIYFDDRFCLWGKVNHTNRWEGREVLQRGRHMFPFQYKVPECVPCSFEGPDAHIRYSVQGIIIRYNGECISSQRIINVLREYDPRREPKDSAANSSPHRLEDHAERSVSTLCCRPGRVSCTLSLPKRACVPGEILRAEILVHNMSIRKSGAVSLQLKQIITYGGVQTKILLLKEYKVCDGLRPGQHRQWKEYPLRVPPLCPSRLHMCKVLDVRYCISVEATFADIILYSAVPIIIATIPDNYLEFSKWSYKVSTPSLMMDDTLTDCYIYGCTRTESEEDEFKPKYKYFENIRDLSRDKDIIVKFRYSPSLKRRNKEKEKKQELARPTVKLKSEEITSSSLA</sequence>
<dbReference type="Proteomes" id="UP000683360">
    <property type="component" value="Unassembled WGS sequence"/>
</dbReference>
<evidence type="ECO:0000256" key="2">
    <source>
        <dbReference type="SAM" id="MobiDB-lite"/>
    </source>
</evidence>
<organism evidence="4 5">
    <name type="scientific">Mytilus edulis</name>
    <name type="common">Blue mussel</name>
    <dbReference type="NCBI Taxonomy" id="6550"/>
    <lineage>
        <taxon>Eukaryota</taxon>
        <taxon>Metazoa</taxon>
        <taxon>Spiralia</taxon>
        <taxon>Lophotrochozoa</taxon>
        <taxon>Mollusca</taxon>
        <taxon>Bivalvia</taxon>
        <taxon>Autobranchia</taxon>
        <taxon>Pteriomorphia</taxon>
        <taxon>Mytilida</taxon>
        <taxon>Mytiloidea</taxon>
        <taxon>Mytilidae</taxon>
        <taxon>Mytilinae</taxon>
        <taxon>Mytilus</taxon>
    </lineage>
</organism>
<evidence type="ECO:0000313" key="5">
    <source>
        <dbReference type="Proteomes" id="UP000683360"/>
    </source>
</evidence>
<dbReference type="EMBL" id="CAJPWZ010000464">
    <property type="protein sequence ID" value="CAG2193741.1"/>
    <property type="molecule type" value="Genomic_DNA"/>
</dbReference>
<evidence type="ECO:0000256" key="1">
    <source>
        <dbReference type="ARBA" id="ARBA00005298"/>
    </source>
</evidence>
<dbReference type="GO" id="GO:0015031">
    <property type="term" value="P:protein transport"/>
    <property type="evidence" value="ECO:0007669"/>
    <property type="project" value="TreeGrafter"/>
</dbReference>
<comment type="caution">
    <text evidence="4">The sequence shown here is derived from an EMBL/GenBank/DDBJ whole genome shotgun (WGS) entry which is preliminary data.</text>
</comment>
<evidence type="ECO:0000259" key="3">
    <source>
        <dbReference type="SMART" id="SM01017"/>
    </source>
</evidence>
<dbReference type="GO" id="GO:0005737">
    <property type="term" value="C:cytoplasm"/>
    <property type="evidence" value="ECO:0007669"/>
    <property type="project" value="TreeGrafter"/>
</dbReference>
<dbReference type="SUPFAM" id="SSF81296">
    <property type="entry name" value="E set domains"/>
    <property type="match status" value="2"/>
</dbReference>
<evidence type="ECO:0000313" key="4">
    <source>
        <dbReference type="EMBL" id="CAG2193741.1"/>
    </source>
</evidence>
<reference evidence="4" key="1">
    <citation type="submission" date="2021-03" db="EMBL/GenBank/DDBJ databases">
        <authorList>
            <person name="Bekaert M."/>
        </authorList>
    </citation>
    <scope>NUCLEOTIDE SEQUENCE</scope>
</reference>
<dbReference type="InterPro" id="IPR014752">
    <property type="entry name" value="Arrestin-like_C"/>
</dbReference>
<dbReference type="InterPro" id="IPR011022">
    <property type="entry name" value="Arrestin_C-like"/>
</dbReference>
<dbReference type="SMART" id="SM01017">
    <property type="entry name" value="Arrestin_C"/>
    <property type="match status" value="1"/>
</dbReference>
<name>A0A8S3QCE2_MYTED</name>
<gene>
    <name evidence="4" type="ORF">MEDL_8802</name>
</gene>
<dbReference type="InterPro" id="IPR011021">
    <property type="entry name" value="Arrestin-like_N"/>
</dbReference>
<accession>A0A8S3QCE2</accession>
<dbReference type="InterPro" id="IPR014756">
    <property type="entry name" value="Ig_E-set"/>
</dbReference>
<proteinExistence type="inferred from homology"/>
<keyword evidence="5" id="KW-1185">Reference proteome</keyword>
<dbReference type="PANTHER" id="PTHR11188:SF176">
    <property type="entry name" value="ARRESTIN DOMAIN-CONTAINING PROTEIN 1"/>
    <property type="match status" value="1"/>
</dbReference>
<dbReference type="OrthoDB" id="2333384at2759"/>
<feature type="region of interest" description="Disordered" evidence="2">
    <location>
        <begin position="383"/>
        <end position="411"/>
    </location>
</feature>
<dbReference type="Pfam" id="PF00339">
    <property type="entry name" value="Arrestin_N"/>
    <property type="match status" value="1"/>
</dbReference>
<dbReference type="Pfam" id="PF02752">
    <property type="entry name" value="Arrestin_C"/>
    <property type="match status" value="1"/>
</dbReference>
<comment type="similarity">
    <text evidence="1">Belongs to the arrestin family.</text>
</comment>
<protein>
    <recommendedName>
        <fullName evidence="3">Arrestin C-terminal-like domain-containing protein</fullName>
    </recommendedName>
</protein>
<feature type="domain" description="Arrestin C-terminal-like" evidence="3">
    <location>
        <begin position="184"/>
        <end position="310"/>
    </location>
</feature>
<dbReference type="AlphaFoldDB" id="A0A8S3QCE2"/>
<dbReference type="PANTHER" id="PTHR11188">
    <property type="entry name" value="ARRESTIN DOMAIN CONTAINING PROTEIN"/>
    <property type="match status" value="1"/>
</dbReference>